<evidence type="ECO:0000256" key="1">
    <source>
        <dbReference type="SAM" id="Phobius"/>
    </source>
</evidence>
<evidence type="ECO:0000313" key="2">
    <source>
        <dbReference type="EMBL" id="QGT99704.1"/>
    </source>
</evidence>
<feature type="transmembrane region" description="Helical" evidence="1">
    <location>
        <begin position="7"/>
        <end position="26"/>
    </location>
</feature>
<dbReference type="EMBL" id="CP046457">
    <property type="protein sequence ID" value="QGT99704.1"/>
    <property type="molecule type" value="Genomic_DNA"/>
</dbReference>
<dbReference type="AlphaFoldDB" id="A0A6I6DIK2"/>
<keyword evidence="1" id="KW-0472">Membrane</keyword>
<keyword evidence="1" id="KW-0812">Transmembrane</keyword>
<keyword evidence="3" id="KW-1185">Reference proteome</keyword>
<name>A0A6I6DIK2_9FIRM</name>
<dbReference type="Proteomes" id="UP000426444">
    <property type="component" value="Chromosome"/>
</dbReference>
<proteinExistence type="predicted"/>
<accession>A0A6I6DIK2</accession>
<gene>
    <name evidence="2" type="ORF">SYNTR_1111</name>
</gene>
<sequence>MRITNEYFLGIFFILIGVIFLLKYFTNINIPIFRTIVALIFIYVGVIIFIGGFQIKEENLVLFRTENIEVTDKQPSKLEYNIIFSKGNIDLTNVTINEEIVEVEINTVFSDGLIKINPQIPMKMEISSAFAGVNIPDNTNLNLGDYTYKTPGFSEDEPYVKVKSSSVFSSLSIIEEVVKE</sequence>
<feature type="transmembrane region" description="Helical" evidence="1">
    <location>
        <begin position="32"/>
        <end position="55"/>
    </location>
</feature>
<dbReference type="KEGG" id="salq:SYNTR_1111"/>
<protein>
    <recommendedName>
        <fullName evidence="4">Cell wall-active antibiotics response LiaF-like C-terminal domain-containing protein</fullName>
    </recommendedName>
</protein>
<organism evidence="2 3">
    <name type="scientific">Candidatus Syntrophocurvum alkaliphilum</name>
    <dbReference type="NCBI Taxonomy" id="2293317"/>
    <lineage>
        <taxon>Bacteria</taxon>
        <taxon>Bacillati</taxon>
        <taxon>Bacillota</taxon>
        <taxon>Clostridia</taxon>
        <taxon>Eubacteriales</taxon>
        <taxon>Syntrophomonadaceae</taxon>
        <taxon>Candidatus Syntrophocurvum</taxon>
    </lineage>
</organism>
<reference evidence="3" key="1">
    <citation type="journal article" date="2019" name="Microbiology">
        <title>Complete Genome Sequence of an Uncultured Bacterium of the Candidate Phylum Bipolaricaulota.</title>
        <authorList>
            <person name="Kadnikov V.V."/>
            <person name="Mardanov A.V."/>
            <person name="Beletsky A.V."/>
            <person name="Frank Y.A."/>
            <person name="Karnachuk O.V."/>
            <person name="Ravin N.V."/>
        </authorList>
    </citation>
    <scope>NUCLEOTIDE SEQUENCE [LARGE SCALE GENOMIC DNA]</scope>
</reference>
<evidence type="ECO:0000313" key="3">
    <source>
        <dbReference type="Proteomes" id="UP000426444"/>
    </source>
</evidence>
<keyword evidence="1" id="KW-1133">Transmembrane helix</keyword>
<dbReference type="RefSeq" id="WP_156203577.1">
    <property type="nucleotide sequence ID" value="NZ_CP046457.1"/>
</dbReference>
<evidence type="ECO:0008006" key="4">
    <source>
        <dbReference type="Google" id="ProtNLM"/>
    </source>
</evidence>